<sequence length="66" mass="6498">MKILICNLGIGGGGAERVLVDFITYWANATESAAGVNSADTKGTKMTANTAIAAAGGGGVLTLKAI</sequence>
<protein>
    <submittedName>
        <fullName evidence="1">Uncharacterized protein</fullName>
    </submittedName>
</protein>
<keyword evidence="2" id="KW-1185">Reference proteome</keyword>
<dbReference type="EMBL" id="JRPR02000002">
    <property type="protein sequence ID" value="TLD96889.1"/>
    <property type="molecule type" value="Genomic_DNA"/>
</dbReference>
<dbReference type="Proteomes" id="UP000029733">
    <property type="component" value="Unassembled WGS sequence"/>
</dbReference>
<reference evidence="1 2" key="1">
    <citation type="journal article" date="2014" name="Genome Announc.">
        <title>Draft genome sequences of eight enterohepatic helicobacter species isolated from both laboratory and wild rodents.</title>
        <authorList>
            <person name="Sheh A."/>
            <person name="Shen Z."/>
            <person name="Fox J.G."/>
        </authorList>
    </citation>
    <scope>NUCLEOTIDE SEQUENCE [LARGE SCALE GENOMIC DNA]</scope>
    <source>
        <strain evidence="1 2">MIT 09-6949</strain>
    </source>
</reference>
<evidence type="ECO:0000313" key="1">
    <source>
        <dbReference type="EMBL" id="TLD96889.1"/>
    </source>
</evidence>
<comment type="caution">
    <text evidence="1">The sequence shown here is derived from an EMBL/GenBank/DDBJ whole genome shotgun (WGS) entry which is preliminary data.</text>
</comment>
<proteinExistence type="predicted"/>
<name>A0A4U8TAM2_9HELI</name>
<gene>
    <name evidence="1" type="ORF">LS71_004670</name>
</gene>
<dbReference type="RefSeq" id="WP_034356237.1">
    <property type="nucleotide sequence ID" value="NZ_JRPR02000002.1"/>
</dbReference>
<dbReference type="STRING" id="1677920.LS71_07960"/>
<organism evidence="1 2">
    <name type="scientific">Helicobacter jaachi</name>
    <dbReference type="NCBI Taxonomy" id="1677920"/>
    <lineage>
        <taxon>Bacteria</taxon>
        <taxon>Pseudomonadati</taxon>
        <taxon>Campylobacterota</taxon>
        <taxon>Epsilonproteobacteria</taxon>
        <taxon>Campylobacterales</taxon>
        <taxon>Helicobacteraceae</taxon>
        <taxon>Helicobacter</taxon>
    </lineage>
</organism>
<accession>A0A4U8TAM2</accession>
<evidence type="ECO:0000313" key="2">
    <source>
        <dbReference type="Proteomes" id="UP000029733"/>
    </source>
</evidence>
<dbReference type="AlphaFoldDB" id="A0A4U8TAM2"/>